<dbReference type="AlphaFoldDB" id="A0A0F9PAU3"/>
<gene>
    <name evidence="1" type="ORF">LCGC14_0923320</name>
</gene>
<reference evidence="1" key="1">
    <citation type="journal article" date="2015" name="Nature">
        <title>Complex archaea that bridge the gap between prokaryotes and eukaryotes.</title>
        <authorList>
            <person name="Spang A."/>
            <person name="Saw J.H."/>
            <person name="Jorgensen S.L."/>
            <person name="Zaremba-Niedzwiedzka K."/>
            <person name="Martijn J."/>
            <person name="Lind A.E."/>
            <person name="van Eijk R."/>
            <person name="Schleper C."/>
            <person name="Guy L."/>
            <person name="Ettema T.J."/>
        </authorList>
    </citation>
    <scope>NUCLEOTIDE SEQUENCE</scope>
</reference>
<accession>A0A0F9PAU3</accession>
<organism evidence="1">
    <name type="scientific">marine sediment metagenome</name>
    <dbReference type="NCBI Taxonomy" id="412755"/>
    <lineage>
        <taxon>unclassified sequences</taxon>
        <taxon>metagenomes</taxon>
        <taxon>ecological metagenomes</taxon>
    </lineage>
</organism>
<evidence type="ECO:0000313" key="1">
    <source>
        <dbReference type="EMBL" id="KKN21647.1"/>
    </source>
</evidence>
<comment type="caution">
    <text evidence="1">The sequence shown here is derived from an EMBL/GenBank/DDBJ whole genome shotgun (WGS) entry which is preliminary data.</text>
</comment>
<name>A0A0F9PAU3_9ZZZZ</name>
<sequence>MDKGKIMKNIENKERRNPLRKMMEILKELNERKIINCLNIMPSGINDPIDYIHVSFKIPKKIIKS</sequence>
<dbReference type="EMBL" id="LAZR01003130">
    <property type="protein sequence ID" value="KKN21647.1"/>
    <property type="molecule type" value="Genomic_DNA"/>
</dbReference>
<proteinExistence type="predicted"/>
<protein>
    <submittedName>
        <fullName evidence="1">Uncharacterized protein</fullName>
    </submittedName>
</protein>